<gene>
    <name evidence="3" type="ORF">SAMN06296378_2330</name>
</gene>
<feature type="transmembrane region" description="Helical" evidence="1">
    <location>
        <begin position="234"/>
        <end position="252"/>
    </location>
</feature>
<dbReference type="EMBL" id="OCST01000004">
    <property type="protein sequence ID" value="SOE70833.1"/>
    <property type="molecule type" value="Genomic_DNA"/>
</dbReference>
<reference evidence="3 4" key="1">
    <citation type="submission" date="2017-09" db="EMBL/GenBank/DDBJ databases">
        <authorList>
            <person name="Ehlers B."/>
            <person name="Leendertz F.H."/>
        </authorList>
    </citation>
    <scope>NUCLEOTIDE SEQUENCE [LARGE SCALE GENOMIC DNA]</scope>
    <source>
        <strain evidence="3 4">CGMCC 1.05381</strain>
    </source>
</reference>
<keyword evidence="1" id="KW-1133">Transmembrane helix</keyword>
<organism evidence="3 4">
    <name type="scientific">Salinibacterium xinjiangense</name>
    <dbReference type="NCBI Taxonomy" id="386302"/>
    <lineage>
        <taxon>Bacteria</taxon>
        <taxon>Bacillati</taxon>
        <taxon>Actinomycetota</taxon>
        <taxon>Actinomycetes</taxon>
        <taxon>Micrococcales</taxon>
        <taxon>Microbacteriaceae</taxon>
        <taxon>Salinibacterium</taxon>
    </lineage>
</organism>
<name>A0A2C8ZXS8_9MICO</name>
<evidence type="ECO:0000256" key="1">
    <source>
        <dbReference type="SAM" id="Phobius"/>
    </source>
</evidence>
<evidence type="ECO:0000259" key="2">
    <source>
        <dbReference type="Pfam" id="PF26366"/>
    </source>
</evidence>
<evidence type="ECO:0000313" key="3">
    <source>
        <dbReference type="EMBL" id="SOE70833.1"/>
    </source>
</evidence>
<dbReference type="RefSeq" id="WP_218840041.1">
    <property type="nucleotide sequence ID" value="NZ_BMLC01000003.1"/>
</dbReference>
<keyword evidence="1" id="KW-0472">Membrane</keyword>
<keyword evidence="1" id="KW-0812">Transmembrane</keyword>
<keyword evidence="4" id="KW-1185">Reference proteome</keyword>
<dbReference type="AlphaFoldDB" id="A0A2C8ZXS8"/>
<dbReference type="Proteomes" id="UP000219440">
    <property type="component" value="Unassembled WGS sequence"/>
</dbReference>
<protein>
    <recommendedName>
        <fullName evidence="2">DUF8094 domain-containing protein</fullName>
    </recommendedName>
</protein>
<feature type="domain" description="DUF8094" evidence="2">
    <location>
        <begin position="288"/>
        <end position="582"/>
    </location>
</feature>
<feature type="transmembrane region" description="Helical" evidence="1">
    <location>
        <begin position="174"/>
        <end position="194"/>
    </location>
</feature>
<proteinExistence type="predicted"/>
<evidence type="ECO:0000313" key="4">
    <source>
        <dbReference type="Proteomes" id="UP000219440"/>
    </source>
</evidence>
<dbReference type="InterPro" id="IPR058407">
    <property type="entry name" value="DUF8094"/>
</dbReference>
<sequence>MRFVLAIISFVLAAVMIGAGIAQRTIFAEPDQAVLSTSVSTDSAVTVVDGTALNAYAGNQSLTISGADTIFAAYGRTTDVVAWVGDATHNEIGFDPESMELTDTLVRGTDSEVPDPTGSDLWLNEYSSQQQLALRVSVPSDFSFVVVSDGIEPAAGTVSVAWPLDNATPFSGPLIVGGALALLLGLAFLLWAITHMRKLRGPRRKPLKMPKLPRKPRYKLPRRSIAKPAVGRRAIGRGMVAAPVMLIGALVLSGCTSGPFSAGVATSRPTPSASATTGGAEAAVADPPAITVSQAERIIADVSKVVAAADKAKDPALLATRFAGAALEIRTANYAITTADPTLAALPVIPAGPVKLTLPQRTDTWPRTVFAVIQDDTDDTVPSIALFLEQDDARDPYKVKYAVTLEPSQKIPDVAQADVGADRLLPDNPVLRLTPTEIALAYADILDKDVNSEAYLDFDPQGDSLRTAVGPAYKASVRAALPTTASVTFGSGIGEAEAISLGTNDAGALIAVNLNETTTVAPIEEGAAVNTSGQVKALSGLAVSSKGVVATYGDQLLFYVPPAGSGGKIVLLGYTQGLVKAGEIQ</sequence>
<accession>A0A2C8ZXS8</accession>
<dbReference type="Pfam" id="PF26366">
    <property type="entry name" value="DUF8094"/>
    <property type="match status" value="1"/>
</dbReference>